<dbReference type="Gene3D" id="3.10.390.10">
    <property type="entry name" value="SAND domain-like"/>
    <property type="match status" value="1"/>
</dbReference>
<feature type="domain" description="c-SKI SMAD4-binding" evidence="2">
    <location>
        <begin position="2014"/>
        <end position="2052"/>
    </location>
</feature>
<feature type="compositionally biased region" description="Polar residues" evidence="1">
    <location>
        <begin position="1952"/>
        <end position="1961"/>
    </location>
</feature>
<dbReference type="SUPFAM" id="SSF63763">
    <property type="entry name" value="SAND domain-like"/>
    <property type="match status" value="1"/>
</dbReference>
<dbReference type="Pfam" id="PF25867">
    <property type="entry name" value="HTH_75"/>
    <property type="match status" value="1"/>
</dbReference>
<dbReference type="Pfam" id="PF08782">
    <property type="entry name" value="c-SKI_SMAD_bind"/>
    <property type="match status" value="1"/>
</dbReference>
<keyword evidence="5" id="KW-1185">Reference proteome</keyword>
<sequence>MECGIMHFGEFNPLDILAAAASLQSPGHGEGTDESQSSDGEGDGEEAAEDGIGGIGDSGETSSSEGVPNTGNSVVERKFGEIIPDQHLATSAQPIATPQTSADCKVMPRVVKVLSNNGMLTENLDTDDKLVLSPKETAKMTGNSTTRTKDCTTKTVTILRIKKSQNTDHSYAVYSKLEKSRMEEDEGYCSRSSLGSPGQCWKSDSEMMDPDVLDGRDSECGPKSPYLVLPAGQSANTAAGLSDGSSVGLKNVTSTGWKAGESSSPGVQVHIGDVTVDGHNRDSSANKKCTKIVIVSRDANLRKYFRGDVEPVSTELQETASEELVESSSDSSTQMSAFANQGDKIVVKNRICSSMPTTEACAKGGDSSLQQDVCGVYQEANFAKDSPEIPLDSVHREQGLTKDNVNAGQGSESLEVAEHGRNTSDTTEHTVISSGITESDSLVADSGRTSKEVLLNAEELDGSVVTKEKCDGYHSPALLNILVNKSEPTPAELLQSSNGDTELEDKAAASSSENSMGHVQGEHAIIENKSPGGGSSSAVLPIDEDNAQSHHEMLHGLLEGADREKAGQRLLLPSSESLHRLKNSSVEKDKSSSSAGDVCNTVCGVPNKTGLVYIMSTTASDVTSNTVVTSPNQTPGAKISPSQCNKYIIQDDVPPMSKYGEVTTVQNSKTDAFPSSLAQVCKTLEPTSKLCSSKPKFVAGSKESFVLLRLSSLSAKPTKSGLITLNPGIKSPVPTSCVVPVLVNAGGSSLHHSLLSSPNKGGSVCASGSQSNIHVSPAGVTKSVKVASTCMPSALLKKTDSNTKKEDLTSLGTTAIPRSWSSLLSSQKLLSCSSLIAMQPLVASQEPSVKNRDDLLDSSLKTVTSLDGHNHTTVSICDSTECDKTDSERSALLDQSGSAVLSLEQRATPYEGRLTPLGFAAASDDGSAGNINIKISGGVVIDVQQEKSVRDLKNKSSCSIGQVGSLTWQNVSPPVIDAAARFLPMRHGRTMLTAASKKEGLSDALLVELKKKHPKARVGMPSRAELYRMKESAQNISELHPLIDHDYCMFTEFSADIQSSIIATMDTKIKPERKSVKKAKAARTKLYQAPATQTKVDPKLKKRKYTKRKLNQLLQRVKSVVSEVSNENDDMDEKQSSGSSNVSASIFMSGQLKEKFRDRKPKRHYRPRNSGDKNYVKIPGSYQDEFVYYATKKQRGRPRKFEEEHQETTAKSGITSINEFEWYREMAKIDKGSKFGVAGVGSNNITKPNSLELLHKIPDYSHNANANMPIQESDVVDMVIDMMPSSELEVTPTMDSSKIFGVLMNNEGGHGENLQGESHSEGSTGSRLDVAASSHEETIESTVDPGVMAEFNRLLNSMEEAEQLKILVNLTDGQGSGDKQDKDRDGLGKVDGMLNNLNAYLGSYSTETHSTGSSMAIGQSQSQFLDLDEINDNDLLNTSELGNIFGDLSTASATPTTASLSVMSTAGDSLPKITDSEFANFADSSCSSYSMESNVVDLPNMEPQLHSADPPSAFSGMPSAFGKPLDKRELFPDISNTVPQVSTEFGVPDLTLVNMYWNELPGLLINGKEYVRLVDIHKQVLPAKDTGILKKRCQMMGLDIMNCSELQRDFLIRYMNAAKSKSCVIVAKEAAKTLIGFYVDPRPRMLNKQQADPYTPAKSRSGPSKLKVLLPTRKESKVNISVDEELMTADSAGTIGASTSTTSCPTSGSRSGKQKASRHTNSAEDLSNLGPSTVTRNRQEVNMKDIKRSPRLKNKKVMYAALHNGGWAEEEEPVRTQSPDTKGTTDCVTVSNSECKDEVLSEENANIVGMPETDLKAAVSKRSRHLTSTDEFTLAELVTKQSDCKLNSTERRRISRLQKKIRKHKLLSHHNELEILEKWLKNLERAKLRRLEKKALTDKYSLEHCYAASPEPRDRSIKSVKAEPGSALCAEQTTDAAPQQESSVEDEDSIQVGRSDQSPRNKSQKHSGMIPAASKSRHRLKTTRLGNGEIQQTLQVVHMDSVQHSHGQKNRSQGGTLYLSKYQSREAACIECNTCHEMLSVRRFLKHRHHLNNPDELVDVSLPQKLELSPPPQAEMRSDEVHLWAQFTQRRQTFSQLLPKRRHPSKVKATSKRRSAVHRIRGTVRKQFALASNKAGISVDNDAGTGKQYSAQNGPRDASETSPETALPDDSSRHSGRIRKRKQLYPMESYVFGHSSPQGSPPTKRARHSVHFRGSPA</sequence>
<dbReference type="InterPro" id="IPR014890">
    <property type="entry name" value="c-SKI_SMAD4-bd_dom"/>
</dbReference>
<feature type="compositionally biased region" description="Acidic residues" evidence="1">
    <location>
        <begin position="40"/>
        <end position="49"/>
    </location>
</feature>
<dbReference type="EMBL" id="JAODUP010000029">
    <property type="protein sequence ID" value="KAK2167325.1"/>
    <property type="molecule type" value="Genomic_DNA"/>
</dbReference>
<name>A0AAD9KAY3_9ANNE</name>
<dbReference type="InterPro" id="IPR059069">
    <property type="entry name" value="DHD_metazoa"/>
</dbReference>
<feature type="compositionally biased region" description="Polar residues" evidence="1">
    <location>
        <begin position="429"/>
        <end position="438"/>
    </location>
</feature>
<feature type="region of interest" description="Disordered" evidence="1">
    <location>
        <begin position="1691"/>
        <end position="1742"/>
    </location>
</feature>
<feature type="compositionally biased region" description="Polar residues" evidence="1">
    <location>
        <begin position="1719"/>
        <end position="1736"/>
    </location>
</feature>
<feature type="region of interest" description="Disordered" evidence="1">
    <location>
        <begin position="1305"/>
        <end position="1343"/>
    </location>
</feature>
<evidence type="ECO:0000313" key="4">
    <source>
        <dbReference type="EMBL" id="KAK2167325.1"/>
    </source>
</evidence>
<evidence type="ECO:0000259" key="3">
    <source>
        <dbReference type="Pfam" id="PF25867"/>
    </source>
</evidence>
<feature type="compositionally biased region" description="Basic residues" evidence="1">
    <location>
        <begin position="2174"/>
        <end position="2183"/>
    </location>
</feature>
<dbReference type="GO" id="GO:0046332">
    <property type="term" value="F:SMAD binding"/>
    <property type="evidence" value="ECO:0007669"/>
    <property type="project" value="InterPro"/>
</dbReference>
<feature type="compositionally biased region" description="Basic residues" evidence="1">
    <location>
        <begin position="1158"/>
        <end position="1167"/>
    </location>
</feature>
<dbReference type="InterPro" id="IPR010919">
    <property type="entry name" value="SAND-like_dom_sf"/>
</dbReference>
<feature type="region of interest" description="Disordered" evidence="1">
    <location>
        <begin position="2137"/>
        <end position="2217"/>
    </location>
</feature>
<feature type="region of interest" description="Disordered" evidence="1">
    <location>
        <begin position="1908"/>
        <end position="1978"/>
    </location>
</feature>
<dbReference type="Proteomes" id="UP001208570">
    <property type="component" value="Unassembled WGS sequence"/>
</dbReference>
<reference evidence="4" key="1">
    <citation type="journal article" date="2023" name="Mol. Biol. Evol.">
        <title>Third-Generation Sequencing Reveals the Adaptive Role of the Epigenome in Three Deep-Sea Polychaetes.</title>
        <authorList>
            <person name="Perez M."/>
            <person name="Aroh O."/>
            <person name="Sun Y."/>
            <person name="Lan Y."/>
            <person name="Juniper S.K."/>
            <person name="Young C.R."/>
            <person name="Angers B."/>
            <person name="Qian P.Y."/>
        </authorList>
    </citation>
    <scope>NUCLEOTIDE SEQUENCE</scope>
    <source>
        <strain evidence="4">P08H-3</strain>
    </source>
</reference>
<feature type="region of interest" description="Disordered" evidence="1">
    <location>
        <begin position="417"/>
        <end position="438"/>
    </location>
</feature>
<feature type="compositionally biased region" description="Basic and acidic residues" evidence="1">
    <location>
        <begin position="1911"/>
        <end position="1921"/>
    </location>
</feature>
<feature type="region of interest" description="Disordered" evidence="1">
    <location>
        <begin position="22"/>
        <end position="72"/>
    </location>
</feature>
<organism evidence="4 5">
    <name type="scientific">Paralvinella palmiformis</name>
    <dbReference type="NCBI Taxonomy" id="53620"/>
    <lineage>
        <taxon>Eukaryota</taxon>
        <taxon>Metazoa</taxon>
        <taxon>Spiralia</taxon>
        <taxon>Lophotrochozoa</taxon>
        <taxon>Annelida</taxon>
        <taxon>Polychaeta</taxon>
        <taxon>Sedentaria</taxon>
        <taxon>Canalipalpata</taxon>
        <taxon>Terebellida</taxon>
        <taxon>Terebelliformia</taxon>
        <taxon>Alvinellidae</taxon>
        <taxon>Paralvinella</taxon>
    </lineage>
</organism>
<feature type="region of interest" description="Disordered" evidence="1">
    <location>
        <begin position="1768"/>
        <end position="1788"/>
    </location>
</feature>
<feature type="compositionally biased region" description="Low complexity" evidence="1">
    <location>
        <begin position="1691"/>
        <end position="1711"/>
    </location>
</feature>
<evidence type="ECO:0000313" key="5">
    <source>
        <dbReference type="Proteomes" id="UP001208570"/>
    </source>
</evidence>
<accession>A0AAD9KAY3</accession>
<feature type="compositionally biased region" description="Polar residues" evidence="1">
    <location>
        <begin position="1775"/>
        <end position="1788"/>
    </location>
</feature>
<feature type="region of interest" description="Disordered" evidence="1">
    <location>
        <begin position="1122"/>
        <end position="1176"/>
    </location>
</feature>
<protein>
    <submittedName>
        <fullName evidence="4">Uncharacterized protein</fullName>
    </submittedName>
</protein>
<proteinExistence type="predicted"/>
<feature type="compositionally biased region" description="Polar residues" evidence="1">
    <location>
        <begin position="1315"/>
        <end position="1326"/>
    </location>
</feature>
<feature type="region of interest" description="Disordered" evidence="1">
    <location>
        <begin position="1647"/>
        <end position="1667"/>
    </location>
</feature>
<feature type="domain" description="Putative Dachshund-homology" evidence="3">
    <location>
        <begin position="1552"/>
        <end position="1638"/>
    </location>
</feature>
<feature type="compositionally biased region" description="Polar residues" evidence="1">
    <location>
        <begin position="1136"/>
        <end position="1148"/>
    </location>
</feature>
<evidence type="ECO:0000256" key="1">
    <source>
        <dbReference type="SAM" id="MobiDB-lite"/>
    </source>
</evidence>
<gene>
    <name evidence="4" type="ORF">LSH36_29g01012</name>
</gene>
<comment type="caution">
    <text evidence="4">The sequence shown here is derived from an EMBL/GenBank/DDBJ whole genome shotgun (WGS) entry which is preliminary data.</text>
</comment>
<feature type="compositionally biased region" description="Polar residues" evidence="1">
    <location>
        <begin position="1931"/>
        <end position="1942"/>
    </location>
</feature>
<feature type="region of interest" description="Disordered" evidence="1">
    <location>
        <begin position="491"/>
        <end position="518"/>
    </location>
</feature>
<feature type="compositionally biased region" description="Basic and acidic residues" evidence="1">
    <location>
        <begin position="417"/>
        <end position="428"/>
    </location>
</feature>
<evidence type="ECO:0000259" key="2">
    <source>
        <dbReference type="Pfam" id="PF08782"/>
    </source>
</evidence>